<dbReference type="GO" id="GO:0004888">
    <property type="term" value="F:transmembrane signaling receptor activity"/>
    <property type="evidence" value="ECO:0007669"/>
    <property type="project" value="TreeGrafter"/>
</dbReference>
<dbReference type="PROSITE" id="PS50835">
    <property type="entry name" value="IG_LIKE"/>
    <property type="match status" value="1"/>
</dbReference>
<gene>
    <name evidence="5" type="ORF">MMEN_LOCUS18320</name>
</gene>
<evidence type="ECO:0000256" key="2">
    <source>
        <dbReference type="ARBA" id="ARBA00023157"/>
    </source>
</evidence>
<evidence type="ECO:0000259" key="4">
    <source>
        <dbReference type="PROSITE" id="PS50835"/>
    </source>
</evidence>
<dbReference type="AlphaFoldDB" id="A0A8S4BR83"/>
<keyword evidence="6" id="KW-1185">Reference proteome</keyword>
<name>A0A8S4BR83_9TELE</name>
<feature type="signal peptide" evidence="3">
    <location>
        <begin position="1"/>
        <end position="19"/>
    </location>
</feature>
<organism evidence="5 6">
    <name type="scientific">Menidia menidia</name>
    <name type="common">Atlantic silverside</name>
    <dbReference type="NCBI Taxonomy" id="238744"/>
    <lineage>
        <taxon>Eukaryota</taxon>
        <taxon>Metazoa</taxon>
        <taxon>Chordata</taxon>
        <taxon>Craniata</taxon>
        <taxon>Vertebrata</taxon>
        <taxon>Euteleostomi</taxon>
        <taxon>Actinopterygii</taxon>
        <taxon>Neopterygii</taxon>
        <taxon>Teleostei</taxon>
        <taxon>Neoteleostei</taxon>
        <taxon>Acanthomorphata</taxon>
        <taxon>Ovalentaria</taxon>
        <taxon>Atherinomorphae</taxon>
        <taxon>Atheriniformes</taxon>
        <taxon>Atherinopsidae</taxon>
        <taxon>Menidiinae</taxon>
        <taxon>Menidia</taxon>
    </lineage>
</organism>
<feature type="chain" id="PRO_5035872399" evidence="3">
    <location>
        <begin position="20"/>
        <end position="301"/>
    </location>
</feature>
<evidence type="ECO:0000313" key="6">
    <source>
        <dbReference type="Proteomes" id="UP000677803"/>
    </source>
</evidence>
<protein>
    <submittedName>
        <fullName evidence="5">(Atlantic silverside) hypothetical protein</fullName>
    </submittedName>
</protein>
<dbReference type="InterPro" id="IPR036179">
    <property type="entry name" value="Ig-like_dom_sf"/>
</dbReference>
<reference evidence="5" key="1">
    <citation type="submission" date="2021-05" db="EMBL/GenBank/DDBJ databases">
        <authorList>
            <person name="Tigano A."/>
        </authorList>
    </citation>
    <scope>NUCLEOTIDE SEQUENCE</scope>
</reference>
<dbReference type="InterPro" id="IPR003599">
    <property type="entry name" value="Ig_sub"/>
</dbReference>
<dbReference type="SUPFAM" id="SSF48726">
    <property type="entry name" value="Immunoglobulin"/>
    <property type="match status" value="2"/>
</dbReference>
<accession>A0A8S4BR83</accession>
<dbReference type="PANTHER" id="PTHR11481">
    <property type="entry name" value="IMMUNOGLOBULIN FC RECEPTOR"/>
    <property type="match status" value="1"/>
</dbReference>
<comment type="caution">
    <text evidence="5">The sequence shown here is derived from an EMBL/GenBank/DDBJ whole genome shotgun (WGS) entry which is preliminary data.</text>
</comment>
<sequence length="301" mass="34133">MDVAISLLVLSSLSQLVAPQAATQIPFRPTVEVISGDVRIFSRETLRLGCSVPVSYKSGWTFWWFRGSEKLPQTGQNLTLWNVNLNESGKYSCQGLRDSLLGTRKTLKSLPVEIDVDGGWAMLQAPAHSVLVGETLKLTCHLRMRLPLHETILYKDGIEVVRQNGHSQDFYLTNATLLDEGMYSCRPSWDMRGRTHSVISVSTPVHVLEVLTRPLLEIENQSNFQRERRMKLICHVQYNTHGPAPPLYYYFYKANNRLGSASSNNYMWVRQAPGQYSCRATVPVLDLSRWSETRDFGSPQP</sequence>
<dbReference type="GO" id="GO:0006955">
    <property type="term" value="P:immune response"/>
    <property type="evidence" value="ECO:0007669"/>
    <property type="project" value="TreeGrafter"/>
</dbReference>
<dbReference type="PANTHER" id="PTHR11481:SF64">
    <property type="entry name" value="FC RECEPTOR-LIKE PROTEIN 4"/>
    <property type="match status" value="1"/>
</dbReference>
<dbReference type="InterPro" id="IPR013783">
    <property type="entry name" value="Ig-like_fold"/>
</dbReference>
<dbReference type="EMBL" id="CAJRST010037777">
    <property type="protein sequence ID" value="CAG6002203.1"/>
    <property type="molecule type" value="Genomic_DNA"/>
</dbReference>
<dbReference type="Gene3D" id="2.60.40.10">
    <property type="entry name" value="Immunoglobulins"/>
    <property type="match status" value="3"/>
</dbReference>
<dbReference type="Proteomes" id="UP000677803">
    <property type="component" value="Unassembled WGS sequence"/>
</dbReference>
<feature type="domain" description="Ig-like" evidence="4">
    <location>
        <begin position="29"/>
        <end position="94"/>
    </location>
</feature>
<dbReference type="GO" id="GO:0007166">
    <property type="term" value="P:cell surface receptor signaling pathway"/>
    <property type="evidence" value="ECO:0007669"/>
    <property type="project" value="TreeGrafter"/>
</dbReference>
<dbReference type="GO" id="GO:0009897">
    <property type="term" value="C:external side of plasma membrane"/>
    <property type="evidence" value="ECO:0007669"/>
    <property type="project" value="TreeGrafter"/>
</dbReference>
<evidence type="ECO:0000313" key="5">
    <source>
        <dbReference type="EMBL" id="CAG6002203.1"/>
    </source>
</evidence>
<evidence type="ECO:0000256" key="1">
    <source>
        <dbReference type="ARBA" id="ARBA00022729"/>
    </source>
</evidence>
<dbReference type="Pfam" id="PF13895">
    <property type="entry name" value="Ig_2"/>
    <property type="match status" value="1"/>
</dbReference>
<dbReference type="InterPro" id="IPR007110">
    <property type="entry name" value="Ig-like_dom"/>
</dbReference>
<dbReference type="InterPro" id="IPR050488">
    <property type="entry name" value="Ig_Fc_receptor"/>
</dbReference>
<evidence type="ECO:0000256" key="3">
    <source>
        <dbReference type="SAM" id="SignalP"/>
    </source>
</evidence>
<keyword evidence="1 3" id="KW-0732">Signal</keyword>
<dbReference type="OrthoDB" id="8917564at2759"/>
<proteinExistence type="predicted"/>
<keyword evidence="2" id="KW-1015">Disulfide bond</keyword>
<dbReference type="SMART" id="SM00409">
    <property type="entry name" value="IG"/>
    <property type="match status" value="2"/>
</dbReference>